<feature type="transmembrane region" description="Helical" evidence="1">
    <location>
        <begin position="288"/>
        <end position="307"/>
    </location>
</feature>
<keyword evidence="3" id="KW-1185">Reference proteome</keyword>
<dbReference type="Proteomes" id="UP000245765">
    <property type="component" value="Unassembled WGS sequence"/>
</dbReference>
<comment type="caution">
    <text evidence="2">The sequence shown here is derived from an EMBL/GenBank/DDBJ whole genome shotgun (WGS) entry which is preliminary data.</text>
</comment>
<reference evidence="3" key="1">
    <citation type="submission" date="2018-05" db="EMBL/GenBank/DDBJ databases">
        <authorList>
            <person name="Du Z."/>
            <person name="Wang X."/>
        </authorList>
    </citation>
    <scope>NUCLEOTIDE SEQUENCE [LARGE SCALE GENOMIC DNA]</scope>
    <source>
        <strain evidence="3">CQN31</strain>
    </source>
</reference>
<evidence type="ECO:0000313" key="3">
    <source>
        <dbReference type="Proteomes" id="UP000245765"/>
    </source>
</evidence>
<feature type="transmembrane region" description="Helical" evidence="1">
    <location>
        <begin position="353"/>
        <end position="381"/>
    </location>
</feature>
<dbReference type="RefSeq" id="WP_109871471.1">
    <property type="nucleotide sequence ID" value="NZ_QGNA01000003.1"/>
</dbReference>
<evidence type="ECO:0000313" key="2">
    <source>
        <dbReference type="EMBL" id="PWS36678.1"/>
    </source>
</evidence>
<evidence type="ECO:0000256" key="1">
    <source>
        <dbReference type="SAM" id="Phobius"/>
    </source>
</evidence>
<feature type="transmembrane region" description="Helical" evidence="1">
    <location>
        <begin position="75"/>
        <end position="96"/>
    </location>
</feature>
<keyword evidence="1" id="KW-0812">Transmembrane</keyword>
<name>A0A317FGC3_9PROT</name>
<dbReference type="OrthoDB" id="1814621at2"/>
<sequence length="521" mass="56130">MSARSLLAALGFPLGFGLLAVLLGKDDNWDLLHYHYYNPHAWLHGRNGHDLLAADFHVYFNPLLDLPFYLGNRHLPGAALTFLLGALHGVNGLLLWRIAGHVLRPGTGVPPLVPALVGMLGAGSIYVVGTTYYDALVALPVFAALWLILRRWDLVQHGPLGRSLPLLVLAGACAGTGVGLKQTVAVFAVGIGVALLLLPGRRIASMVAFGIGGVIGVLATSGFWLWHLWETTGNPLFPYFNHVFRSPLGPAEDLRTRHAMPRDLWEALTWPLVMLRAPWRVDSPVRDAKLLVAYLAVPAGLLLALARPRAENLLAERRIAVFLLVATAVSYLVWLRLFSIYRYLIPVEMLAPLVILAALGFAPLAPRAARILAVALMIAILPIQPSNRDRIAWDGAMGAPFVAAAPPGGMALEGALVVVPGWHPGWRPNAFVIPFFPPEVPFLRIVAHDDPAGRLVTGFDAEIARRIATHPGPVLVLMTPGGEAHVTASLARHNLAAEFAACRRLTTSIGGPLALCPVGRR</sequence>
<proteinExistence type="predicted"/>
<feature type="transmembrane region" description="Helical" evidence="1">
    <location>
        <begin position="132"/>
        <end position="149"/>
    </location>
</feature>
<feature type="transmembrane region" description="Helical" evidence="1">
    <location>
        <begin position="108"/>
        <end position="126"/>
    </location>
</feature>
<protein>
    <recommendedName>
        <fullName evidence="4">DUF2029 domain-containing protein</fullName>
    </recommendedName>
</protein>
<dbReference type="EMBL" id="QGNA01000003">
    <property type="protein sequence ID" value="PWS36678.1"/>
    <property type="molecule type" value="Genomic_DNA"/>
</dbReference>
<keyword evidence="1" id="KW-1133">Transmembrane helix</keyword>
<accession>A0A317FGC3</accession>
<feature type="transmembrane region" description="Helical" evidence="1">
    <location>
        <begin position="207"/>
        <end position="229"/>
    </location>
</feature>
<organism evidence="2 3">
    <name type="scientific">Falsiroseomonas bella</name>
    <dbReference type="NCBI Taxonomy" id="2184016"/>
    <lineage>
        <taxon>Bacteria</taxon>
        <taxon>Pseudomonadati</taxon>
        <taxon>Pseudomonadota</taxon>
        <taxon>Alphaproteobacteria</taxon>
        <taxon>Acetobacterales</taxon>
        <taxon>Roseomonadaceae</taxon>
        <taxon>Falsiroseomonas</taxon>
    </lineage>
</organism>
<dbReference type="AlphaFoldDB" id="A0A317FGC3"/>
<feature type="transmembrane region" description="Helical" evidence="1">
    <location>
        <begin position="161"/>
        <end position="178"/>
    </location>
</feature>
<keyword evidence="1" id="KW-0472">Membrane</keyword>
<evidence type="ECO:0008006" key="4">
    <source>
        <dbReference type="Google" id="ProtNLM"/>
    </source>
</evidence>
<feature type="transmembrane region" description="Helical" evidence="1">
    <location>
        <begin position="184"/>
        <end position="200"/>
    </location>
</feature>
<gene>
    <name evidence="2" type="ORF">DFH01_16220</name>
</gene>
<feature type="transmembrane region" description="Helical" evidence="1">
    <location>
        <begin position="319"/>
        <end position="341"/>
    </location>
</feature>